<dbReference type="GO" id="GO:0016668">
    <property type="term" value="F:oxidoreductase activity, acting on a sulfur group of donors, NAD(P) as acceptor"/>
    <property type="evidence" value="ECO:0007669"/>
    <property type="project" value="UniProtKB-ARBA"/>
</dbReference>
<dbReference type="InterPro" id="IPR023753">
    <property type="entry name" value="FAD/NAD-binding_dom"/>
</dbReference>
<dbReference type="Pfam" id="PF07992">
    <property type="entry name" value="Pyr_redox_2"/>
    <property type="match status" value="1"/>
</dbReference>
<keyword evidence="8" id="KW-1185">Reference proteome</keyword>
<organism evidence="7 8">
    <name type="scientific">Oceanivirga miroungae</name>
    <dbReference type="NCBI Taxonomy" id="1130046"/>
    <lineage>
        <taxon>Bacteria</taxon>
        <taxon>Fusobacteriati</taxon>
        <taxon>Fusobacteriota</taxon>
        <taxon>Fusobacteriia</taxon>
        <taxon>Fusobacteriales</taxon>
        <taxon>Leptotrichiaceae</taxon>
        <taxon>Oceanivirga</taxon>
    </lineage>
</organism>
<sequence length="309" mass="33532">MENKIYDVVIIGAGPAGVSSAIYTVRKGLSVLMIADIVGGQVTTTKDIENIIGIPKTTGYDFTLSLEKHLSEYDVDKYFGHMVNKIELDGKYKIIKTDDKEFRAKSVIITSGARHKKLGVKGEGEYANKGVHYCATCDGPFYRNLDVVVVGGGNSGVEAAIDLSNIVKSITLLEISDSLKADNILQEKIANIDKIKVITNAALNEVKGEQFVTSIEYKDVKTNTLKTLNTDAVFIEIGVVPNTDSFKDLVETNNIGEIKIDKYSRTNVDGIFAAGDVTDAAFKQIVISIGDAAKAALSAFNYVLNFEDK</sequence>
<proteinExistence type="predicted"/>
<keyword evidence="4" id="KW-1015">Disulfide bond</keyword>
<dbReference type="SUPFAM" id="SSF51905">
    <property type="entry name" value="FAD/NAD(P)-binding domain"/>
    <property type="match status" value="1"/>
</dbReference>
<evidence type="ECO:0000256" key="3">
    <source>
        <dbReference type="ARBA" id="ARBA00023002"/>
    </source>
</evidence>
<protein>
    <submittedName>
        <fullName evidence="7">Thioredoxin reductase</fullName>
    </submittedName>
</protein>
<dbReference type="InterPro" id="IPR036188">
    <property type="entry name" value="FAD/NAD-bd_sf"/>
</dbReference>
<accession>A0A6I8M8J8</accession>
<name>A0A6I8M8J8_9FUSO</name>
<dbReference type="EMBL" id="CABWIB010000001">
    <property type="protein sequence ID" value="VWL85845.1"/>
    <property type="molecule type" value="Genomic_DNA"/>
</dbReference>
<keyword evidence="2" id="KW-0274">FAD</keyword>
<keyword evidence="3" id="KW-0560">Oxidoreductase</keyword>
<feature type="domain" description="FAD/NAD(P)-binding" evidence="6">
    <location>
        <begin position="6"/>
        <end position="289"/>
    </location>
</feature>
<dbReference type="RefSeq" id="WP_156683811.1">
    <property type="nucleotide sequence ID" value="NZ_CABWIB010000001.1"/>
</dbReference>
<gene>
    <name evidence="7" type="ORF">OMES3154_01131</name>
</gene>
<evidence type="ECO:0000256" key="4">
    <source>
        <dbReference type="ARBA" id="ARBA00023157"/>
    </source>
</evidence>
<dbReference type="PANTHER" id="PTHR48105">
    <property type="entry name" value="THIOREDOXIN REDUCTASE 1-RELATED-RELATED"/>
    <property type="match status" value="1"/>
</dbReference>
<dbReference type="InterPro" id="IPR050097">
    <property type="entry name" value="Ferredoxin-NADP_redctase_2"/>
</dbReference>
<dbReference type="Gene3D" id="3.50.50.60">
    <property type="entry name" value="FAD/NAD(P)-binding domain"/>
    <property type="match status" value="2"/>
</dbReference>
<keyword evidence="5" id="KW-0676">Redox-active center</keyword>
<dbReference type="AlphaFoldDB" id="A0A6I8M8J8"/>
<dbReference type="PROSITE" id="PS00573">
    <property type="entry name" value="PYRIDINE_REDOX_2"/>
    <property type="match status" value="1"/>
</dbReference>
<evidence type="ECO:0000256" key="1">
    <source>
        <dbReference type="ARBA" id="ARBA00022630"/>
    </source>
</evidence>
<evidence type="ECO:0000259" key="6">
    <source>
        <dbReference type="Pfam" id="PF07992"/>
    </source>
</evidence>
<dbReference type="PRINTS" id="PR00469">
    <property type="entry name" value="PNDRDTASEII"/>
</dbReference>
<keyword evidence="1" id="KW-0285">Flavoprotein</keyword>
<dbReference type="InterPro" id="IPR008255">
    <property type="entry name" value="Pyr_nucl-diS_OxRdtase_2_AS"/>
</dbReference>
<dbReference type="PRINTS" id="PR00368">
    <property type="entry name" value="FADPNR"/>
</dbReference>
<dbReference type="Proteomes" id="UP000419017">
    <property type="component" value="Unassembled WGS sequence"/>
</dbReference>
<reference evidence="7 8" key="1">
    <citation type="submission" date="2019-10" db="EMBL/GenBank/DDBJ databases">
        <authorList>
            <person name="Blom J."/>
        </authorList>
    </citation>
    <scope>NUCLEOTIDE SEQUENCE [LARGE SCALE GENOMIC DNA]</scope>
    <source>
        <strain evidence="7 8">ES3154-GLU</strain>
    </source>
</reference>
<evidence type="ECO:0000313" key="8">
    <source>
        <dbReference type="Proteomes" id="UP000419017"/>
    </source>
</evidence>
<evidence type="ECO:0000313" key="7">
    <source>
        <dbReference type="EMBL" id="VWL85845.1"/>
    </source>
</evidence>
<evidence type="ECO:0000256" key="2">
    <source>
        <dbReference type="ARBA" id="ARBA00022827"/>
    </source>
</evidence>
<evidence type="ECO:0000256" key="5">
    <source>
        <dbReference type="ARBA" id="ARBA00023284"/>
    </source>
</evidence>